<keyword evidence="6 11" id="KW-0865">Zymogen</keyword>
<dbReference type="EC" id="2.3.2.2" evidence="11"/>
<gene>
    <name evidence="13" type="primary">ggt</name>
    <name evidence="13" type="ORF">DVR12_00330</name>
</gene>
<dbReference type="GO" id="GO:0103068">
    <property type="term" value="F:leukotriene C4 gamma-glutamyl transferase activity"/>
    <property type="evidence" value="ECO:0007669"/>
    <property type="project" value="UniProtKB-EC"/>
</dbReference>
<protein>
    <recommendedName>
        <fullName evidence="11">Glutathione hydrolase proenzyme</fullName>
        <ecNumber evidence="11">2.3.2.2</ecNumber>
        <ecNumber evidence="11">3.4.19.13</ecNumber>
    </recommendedName>
    <component>
        <recommendedName>
            <fullName evidence="11">Glutathione hydrolase large chain</fullName>
        </recommendedName>
    </component>
    <component>
        <recommendedName>
            <fullName evidence="11">Glutathione hydrolase small chain</fullName>
        </recommendedName>
    </component>
</protein>
<evidence type="ECO:0000256" key="9">
    <source>
        <dbReference type="PIRSR" id="PIRSR600101-1"/>
    </source>
</evidence>
<evidence type="ECO:0000256" key="5">
    <source>
        <dbReference type="ARBA" id="ARBA00022801"/>
    </source>
</evidence>
<feature type="binding site" evidence="10">
    <location>
        <begin position="451"/>
        <end position="452"/>
    </location>
    <ligand>
        <name>L-glutamate</name>
        <dbReference type="ChEBI" id="CHEBI:29985"/>
    </ligand>
</feature>
<proteinExistence type="inferred from homology"/>
<comment type="catalytic activity">
    <reaction evidence="8 11">
        <text>an N-terminal (5-L-glutamyl)-[peptide] + an alpha-amino acid = 5-L-glutamyl amino acid + an N-terminal L-alpha-aminoacyl-[peptide]</text>
        <dbReference type="Rhea" id="RHEA:23904"/>
        <dbReference type="Rhea" id="RHEA-COMP:9780"/>
        <dbReference type="Rhea" id="RHEA-COMP:9795"/>
        <dbReference type="ChEBI" id="CHEBI:77644"/>
        <dbReference type="ChEBI" id="CHEBI:78597"/>
        <dbReference type="ChEBI" id="CHEBI:78599"/>
        <dbReference type="ChEBI" id="CHEBI:78608"/>
        <dbReference type="EC" id="2.3.2.2"/>
    </reaction>
</comment>
<sequence length="569" mass="61287">MRFLTILSIAMCIMYSAYAQPRQLDPYHYAIEKNIRVPHGAVVSAHPLASEVGAIILQEGGNAVDAAIATQLALAVVYPGAGNLGGGGFLVGHLSNQKGAKNIAIDYREKAPAKASRNMYLDSAGNAITKLSLDGQLAAGVPGTVAGLFASMKYARLPFKKLIAPAIQLAARGFVITEAEANGLNEAREQFIQLNTQPTAFVKADKWKAGDTLVQPELARTLELIRDKGAAGFYQGKTAANIVAEMKRGNGIITLEDLKNYKAKERKAVVFNYKQYSIVTMPLPSSGGICLQQLMGMVENYPIAKWGFHSPEAVQLMIEAERRAYADRASFLGDPDFVKVSAEKLTNKAYLAQRMKDFVPGKAGTSELTKAGVMPESEETTHLSVIDDAGNAIAVTTTLNGHFGSRTVVGGSGFLLNNEMDDFSVKPGVPNMYGLVGNEANAIAPQKRMLSSMTPTLVLNKDQVIYSLGTPGGSTIITSVFQTLMNTLEFGLSPEDAINKPKFHHQWLPDEVMVEKDFPDSTIQALQAMGYKVTKRGYIGRTEIIKRIPSTNTLEAAGDKRGDDSAAGY</sequence>
<evidence type="ECO:0000256" key="12">
    <source>
        <dbReference type="SAM" id="SignalP"/>
    </source>
</evidence>
<feature type="active site" description="Nucleophile" evidence="9">
    <location>
        <position position="380"/>
    </location>
</feature>
<dbReference type="PRINTS" id="PR01210">
    <property type="entry name" value="GGTRANSPTASE"/>
</dbReference>
<dbReference type="RefSeq" id="WP_116973465.1">
    <property type="nucleotide sequence ID" value="NZ_QPMM01000001.1"/>
</dbReference>
<feature type="signal peptide" evidence="12">
    <location>
        <begin position="1"/>
        <end position="19"/>
    </location>
</feature>
<evidence type="ECO:0000313" key="14">
    <source>
        <dbReference type="Proteomes" id="UP000260644"/>
    </source>
</evidence>
<evidence type="ECO:0000256" key="3">
    <source>
        <dbReference type="ARBA" id="ARBA00009381"/>
    </source>
</evidence>
<feature type="binding site" evidence="10">
    <location>
        <position position="422"/>
    </location>
    <ligand>
        <name>L-glutamate</name>
        <dbReference type="ChEBI" id="CHEBI:29985"/>
    </ligand>
</feature>
<evidence type="ECO:0000256" key="7">
    <source>
        <dbReference type="ARBA" id="ARBA00023315"/>
    </source>
</evidence>
<comment type="catalytic activity">
    <reaction evidence="1 11">
        <text>an S-substituted glutathione + H2O = an S-substituted L-cysteinylglycine + L-glutamate</text>
        <dbReference type="Rhea" id="RHEA:59468"/>
        <dbReference type="ChEBI" id="CHEBI:15377"/>
        <dbReference type="ChEBI" id="CHEBI:29985"/>
        <dbReference type="ChEBI" id="CHEBI:90779"/>
        <dbReference type="ChEBI" id="CHEBI:143103"/>
        <dbReference type="EC" id="3.4.19.13"/>
    </reaction>
</comment>
<dbReference type="Pfam" id="PF01019">
    <property type="entry name" value="G_glu_transpept"/>
    <property type="match status" value="1"/>
</dbReference>
<comment type="caution">
    <text evidence="13">The sequence shown here is derived from an EMBL/GenBank/DDBJ whole genome shotgun (WGS) entry which is preliminary data.</text>
</comment>
<keyword evidence="7 11" id="KW-0012">Acyltransferase</keyword>
<feature type="binding site" evidence="10">
    <location>
        <begin position="398"/>
        <end position="400"/>
    </location>
    <ligand>
        <name>L-glutamate</name>
        <dbReference type="ChEBI" id="CHEBI:29985"/>
    </ligand>
</feature>
<dbReference type="GO" id="GO:0006751">
    <property type="term" value="P:glutathione catabolic process"/>
    <property type="evidence" value="ECO:0007669"/>
    <property type="project" value="UniProtKB-UniRule"/>
</dbReference>
<comment type="PTM">
    <text evidence="11">Cleaved by autocatalysis into a large and a small subunit.</text>
</comment>
<keyword evidence="5 11" id="KW-0378">Hydrolase</keyword>
<keyword evidence="12" id="KW-0732">Signal</keyword>
<dbReference type="InterPro" id="IPR051792">
    <property type="entry name" value="GGT_bact"/>
</dbReference>
<feature type="binding site" evidence="10">
    <location>
        <position position="473"/>
    </location>
    <ligand>
        <name>L-glutamate</name>
        <dbReference type="ChEBI" id="CHEBI:29985"/>
    </ligand>
</feature>
<dbReference type="Gene3D" id="1.10.246.130">
    <property type="match status" value="1"/>
</dbReference>
<dbReference type="InterPro" id="IPR029055">
    <property type="entry name" value="Ntn_hydrolases_N"/>
</dbReference>
<dbReference type="EMBL" id="QPMM01000001">
    <property type="protein sequence ID" value="RFS26273.1"/>
    <property type="molecule type" value="Genomic_DNA"/>
</dbReference>
<dbReference type="PANTHER" id="PTHR43199">
    <property type="entry name" value="GLUTATHIONE HYDROLASE"/>
    <property type="match status" value="1"/>
</dbReference>
<dbReference type="InterPro" id="IPR043137">
    <property type="entry name" value="GGT_ssub_C"/>
</dbReference>
<reference evidence="13 14" key="1">
    <citation type="submission" date="2018-07" db="EMBL/GenBank/DDBJ databases">
        <title>Chitinophaga K2CV101002-2 sp. nov., isolated from a monsoon evergreen broad-leaved forest soil.</title>
        <authorList>
            <person name="Lv Y."/>
        </authorList>
    </citation>
    <scope>NUCLEOTIDE SEQUENCE [LARGE SCALE GENOMIC DNA]</scope>
    <source>
        <strain evidence="13 14">GDMCC 1.1288</strain>
    </source>
</reference>
<organism evidence="13 14">
    <name type="scientific">Chitinophaga silvatica</name>
    <dbReference type="NCBI Taxonomy" id="2282649"/>
    <lineage>
        <taxon>Bacteria</taxon>
        <taxon>Pseudomonadati</taxon>
        <taxon>Bacteroidota</taxon>
        <taxon>Chitinophagia</taxon>
        <taxon>Chitinophagales</taxon>
        <taxon>Chitinophagaceae</taxon>
        <taxon>Chitinophaga</taxon>
    </lineage>
</organism>
<evidence type="ECO:0000256" key="1">
    <source>
        <dbReference type="ARBA" id="ARBA00001049"/>
    </source>
</evidence>
<dbReference type="SUPFAM" id="SSF56235">
    <property type="entry name" value="N-terminal nucleophile aminohydrolases (Ntn hydrolases)"/>
    <property type="match status" value="1"/>
</dbReference>
<keyword evidence="11" id="KW-0317">Glutathione biosynthesis</keyword>
<evidence type="ECO:0000256" key="4">
    <source>
        <dbReference type="ARBA" id="ARBA00022679"/>
    </source>
</evidence>
<dbReference type="InterPro" id="IPR043138">
    <property type="entry name" value="GGT_lsub"/>
</dbReference>
<evidence type="ECO:0000256" key="10">
    <source>
        <dbReference type="PIRSR" id="PIRSR600101-2"/>
    </source>
</evidence>
<feature type="chain" id="PRO_5017775974" description="Glutathione hydrolase proenzyme" evidence="12">
    <location>
        <begin position="20"/>
        <end position="569"/>
    </location>
</feature>
<feature type="binding site" evidence="10">
    <location>
        <position position="108"/>
    </location>
    <ligand>
        <name>L-glutamate</name>
        <dbReference type="ChEBI" id="CHEBI:29985"/>
    </ligand>
</feature>
<dbReference type="GO" id="GO:0006750">
    <property type="term" value="P:glutathione biosynthetic process"/>
    <property type="evidence" value="ECO:0007669"/>
    <property type="project" value="UniProtKB-KW"/>
</dbReference>
<dbReference type="AlphaFoldDB" id="A0A3E1YFU0"/>
<comment type="catalytic activity">
    <reaction evidence="2 11">
        <text>glutathione + H2O = L-cysteinylglycine + L-glutamate</text>
        <dbReference type="Rhea" id="RHEA:28807"/>
        <dbReference type="ChEBI" id="CHEBI:15377"/>
        <dbReference type="ChEBI" id="CHEBI:29985"/>
        <dbReference type="ChEBI" id="CHEBI:57925"/>
        <dbReference type="ChEBI" id="CHEBI:61694"/>
        <dbReference type="EC" id="3.4.19.13"/>
    </reaction>
</comment>
<evidence type="ECO:0000256" key="8">
    <source>
        <dbReference type="ARBA" id="ARBA00047417"/>
    </source>
</evidence>
<dbReference type="InterPro" id="IPR000101">
    <property type="entry name" value="GGT_peptidase"/>
</dbReference>
<evidence type="ECO:0000256" key="6">
    <source>
        <dbReference type="ARBA" id="ARBA00023145"/>
    </source>
</evidence>
<dbReference type="OrthoDB" id="9781342at2"/>
<evidence type="ECO:0000256" key="2">
    <source>
        <dbReference type="ARBA" id="ARBA00001089"/>
    </source>
</evidence>
<comment type="similarity">
    <text evidence="3 11">Belongs to the gamma-glutamyltransferase family.</text>
</comment>
<dbReference type="UniPathway" id="UPA00204"/>
<keyword evidence="4 11" id="KW-0808">Transferase</keyword>
<keyword evidence="14" id="KW-1185">Reference proteome</keyword>
<dbReference type="GO" id="GO:0036374">
    <property type="term" value="F:glutathione hydrolase activity"/>
    <property type="evidence" value="ECO:0007669"/>
    <property type="project" value="UniProtKB-UniRule"/>
</dbReference>
<name>A0A3E1YFU0_9BACT</name>
<evidence type="ECO:0000313" key="13">
    <source>
        <dbReference type="EMBL" id="RFS26273.1"/>
    </source>
</evidence>
<dbReference type="Gene3D" id="3.60.20.40">
    <property type="match status" value="1"/>
</dbReference>
<accession>A0A3E1YFU0</accession>
<comment type="pathway">
    <text evidence="11">Sulfur metabolism; glutathione metabolism.</text>
</comment>
<dbReference type="PANTHER" id="PTHR43199:SF1">
    <property type="entry name" value="GLUTATHIONE HYDROLASE PROENZYME"/>
    <property type="match status" value="1"/>
</dbReference>
<dbReference type="Proteomes" id="UP000260644">
    <property type="component" value="Unassembled WGS sequence"/>
</dbReference>
<comment type="subunit">
    <text evidence="11">This enzyme consists of two polypeptide chains, which are synthesized in precursor form from a single polypeptide.</text>
</comment>
<dbReference type="EC" id="3.4.19.13" evidence="11"/>
<dbReference type="NCBIfam" id="TIGR00066">
    <property type="entry name" value="g_glut_trans"/>
    <property type="match status" value="1"/>
</dbReference>
<evidence type="ECO:0000256" key="11">
    <source>
        <dbReference type="RuleBase" id="RU368036"/>
    </source>
</evidence>